<dbReference type="InterPro" id="IPR003012">
    <property type="entry name" value="Tet_transcr_reg_TetR"/>
</dbReference>
<dbReference type="PANTHER" id="PTHR30055">
    <property type="entry name" value="HTH-TYPE TRANSCRIPTIONAL REGULATOR RUTR"/>
    <property type="match status" value="1"/>
</dbReference>
<keyword evidence="2" id="KW-0805">Transcription regulation</keyword>
<feature type="domain" description="HTH tetR-type" evidence="6">
    <location>
        <begin position="27"/>
        <end position="87"/>
    </location>
</feature>
<evidence type="ECO:0000313" key="8">
    <source>
        <dbReference type="Proteomes" id="UP000183750"/>
    </source>
</evidence>
<dbReference type="EMBL" id="FNSQ01000005">
    <property type="protein sequence ID" value="SEB68268.1"/>
    <property type="molecule type" value="Genomic_DNA"/>
</dbReference>
<evidence type="ECO:0000256" key="1">
    <source>
        <dbReference type="ARBA" id="ARBA00022491"/>
    </source>
</evidence>
<reference evidence="8" key="1">
    <citation type="submission" date="2016-10" db="EMBL/GenBank/DDBJ databases">
        <authorList>
            <person name="Varghese N."/>
            <person name="Submissions S."/>
        </authorList>
    </citation>
    <scope>NUCLEOTIDE SEQUENCE [LARGE SCALE GENOMIC DNA]</scope>
    <source>
        <strain evidence="8">DSM 16089</strain>
    </source>
</reference>
<dbReference type="RefSeq" id="WP_060926133.1">
    <property type="nucleotide sequence ID" value="NZ_FNSQ01000005.1"/>
</dbReference>
<dbReference type="Proteomes" id="UP000183750">
    <property type="component" value="Unassembled WGS sequence"/>
</dbReference>
<evidence type="ECO:0000259" key="6">
    <source>
        <dbReference type="PROSITE" id="PS50977"/>
    </source>
</evidence>
<keyword evidence="8" id="KW-1185">Reference proteome</keyword>
<dbReference type="InterPro" id="IPR001647">
    <property type="entry name" value="HTH_TetR"/>
</dbReference>
<dbReference type="GO" id="GO:0045892">
    <property type="term" value="P:negative regulation of DNA-templated transcription"/>
    <property type="evidence" value="ECO:0007669"/>
    <property type="project" value="InterPro"/>
</dbReference>
<dbReference type="PRINTS" id="PR00400">
    <property type="entry name" value="TETREPRESSOR"/>
</dbReference>
<dbReference type="SUPFAM" id="SSF48498">
    <property type="entry name" value="Tetracyclin repressor-like, C-terminal domain"/>
    <property type="match status" value="1"/>
</dbReference>
<keyword evidence="4" id="KW-0804">Transcription</keyword>
<gene>
    <name evidence="7" type="ORF">SAMN04489807_1738</name>
</gene>
<evidence type="ECO:0000256" key="2">
    <source>
        <dbReference type="ARBA" id="ARBA00023015"/>
    </source>
</evidence>
<name>A0A1H4LCT5_9MICO</name>
<dbReference type="Pfam" id="PF02909">
    <property type="entry name" value="TetR_C_1"/>
    <property type="match status" value="1"/>
</dbReference>
<keyword evidence="3 5" id="KW-0238">DNA-binding</keyword>
<dbReference type="Gene3D" id="1.10.10.60">
    <property type="entry name" value="Homeodomain-like"/>
    <property type="match status" value="1"/>
</dbReference>
<dbReference type="GO" id="GO:0046677">
    <property type="term" value="P:response to antibiotic"/>
    <property type="evidence" value="ECO:0007669"/>
    <property type="project" value="InterPro"/>
</dbReference>
<dbReference type="InterPro" id="IPR036271">
    <property type="entry name" value="Tet_transcr_reg_TetR-rel_C_sf"/>
</dbReference>
<evidence type="ECO:0000313" key="7">
    <source>
        <dbReference type="EMBL" id="SEB68268.1"/>
    </source>
</evidence>
<dbReference type="Gene3D" id="1.10.357.10">
    <property type="entry name" value="Tetracycline Repressor, domain 2"/>
    <property type="match status" value="1"/>
</dbReference>
<evidence type="ECO:0000256" key="5">
    <source>
        <dbReference type="PROSITE-ProRule" id="PRU00335"/>
    </source>
</evidence>
<organism evidence="7 8">
    <name type="scientific">Microbacterium hydrocarbonoxydans</name>
    <dbReference type="NCBI Taxonomy" id="273678"/>
    <lineage>
        <taxon>Bacteria</taxon>
        <taxon>Bacillati</taxon>
        <taxon>Actinomycetota</taxon>
        <taxon>Actinomycetes</taxon>
        <taxon>Micrococcales</taxon>
        <taxon>Microbacteriaceae</taxon>
        <taxon>Microbacterium</taxon>
    </lineage>
</organism>
<feature type="DNA-binding region" description="H-T-H motif" evidence="5">
    <location>
        <begin position="50"/>
        <end position="69"/>
    </location>
</feature>
<sequence length="247" mass="26701">MARDLLDLLWRDDPRATAVGRRGPRSRHSTGEVVEQAIALADERGLAAVTIRSLADSLGMTTMSVYTHVNSRDDLLVLMVDLVNARMPEPVDRSHGWRAAVVDLAESNLSLLRTHPWVLDVDDPRTAIGPGTIAKYDRELHTFDGTGLDDVNRDAALTFVIGFARQAAARQVEHRRSAEFGADWEQVAGRLAGYLGDAHPLAQTVGRAAGEASGSPYDADAAWEFGLARVVAGLADEIENGQERPAG</sequence>
<proteinExistence type="predicted"/>
<dbReference type="OrthoDB" id="2570341at2"/>
<dbReference type="PROSITE" id="PS50977">
    <property type="entry name" value="HTH_TETR_2"/>
    <property type="match status" value="1"/>
</dbReference>
<dbReference type="PANTHER" id="PTHR30055:SF234">
    <property type="entry name" value="HTH-TYPE TRANSCRIPTIONAL REGULATOR BETI"/>
    <property type="match status" value="1"/>
</dbReference>
<keyword evidence="1" id="KW-0678">Repressor</keyword>
<evidence type="ECO:0000256" key="4">
    <source>
        <dbReference type="ARBA" id="ARBA00023163"/>
    </source>
</evidence>
<dbReference type="InterPro" id="IPR009057">
    <property type="entry name" value="Homeodomain-like_sf"/>
</dbReference>
<dbReference type="GO" id="GO:0003700">
    <property type="term" value="F:DNA-binding transcription factor activity"/>
    <property type="evidence" value="ECO:0007669"/>
    <property type="project" value="TreeGrafter"/>
</dbReference>
<protein>
    <submittedName>
        <fullName evidence="7">Regulatory protein, tetR family</fullName>
    </submittedName>
</protein>
<dbReference type="InterPro" id="IPR004111">
    <property type="entry name" value="Repressor_TetR_C"/>
</dbReference>
<dbReference type="InterPro" id="IPR050109">
    <property type="entry name" value="HTH-type_TetR-like_transc_reg"/>
</dbReference>
<dbReference type="AlphaFoldDB" id="A0A1H4LCT5"/>
<accession>A0A1H4LCT5</accession>
<dbReference type="Pfam" id="PF00440">
    <property type="entry name" value="TetR_N"/>
    <property type="match status" value="1"/>
</dbReference>
<dbReference type="GO" id="GO:0000976">
    <property type="term" value="F:transcription cis-regulatory region binding"/>
    <property type="evidence" value="ECO:0007669"/>
    <property type="project" value="TreeGrafter"/>
</dbReference>
<dbReference type="SUPFAM" id="SSF46689">
    <property type="entry name" value="Homeodomain-like"/>
    <property type="match status" value="1"/>
</dbReference>
<evidence type="ECO:0000256" key="3">
    <source>
        <dbReference type="ARBA" id="ARBA00023125"/>
    </source>
</evidence>